<dbReference type="EMBL" id="PYHP01000104">
    <property type="protein sequence ID" value="PUA34487.1"/>
    <property type="molecule type" value="Genomic_DNA"/>
</dbReference>
<organism evidence="2 3">
    <name type="scientific">Paenibacillus elgii</name>
    <dbReference type="NCBI Taxonomy" id="189691"/>
    <lineage>
        <taxon>Bacteria</taxon>
        <taxon>Bacillati</taxon>
        <taxon>Bacillota</taxon>
        <taxon>Bacilli</taxon>
        <taxon>Bacillales</taxon>
        <taxon>Paenibacillaceae</taxon>
        <taxon>Paenibacillus</taxon>
    </lineage>
</organism>
<protein>
    <submittedName>
        <fullName evidence="2">UDP-N-acetyl-D-glucosamine dehydrogenase</fullName>
    </submittedName>
</protein>
<evidence type="ECO:0000313" key="3">
    <source>
        <dbReference type="Proteomes" id="UP000244184"/>
    </source>
</evidence>
<dbReference type="Gene3D" id="3.30.360.10">
    <property type="entry name" value="Dihydrodipicolinate Reductase, domain 2"/>
    <property type="match status" value="1"/>
</dbReference>
<dbReference type="InterPro" id="IPR000683">
    <property type="entry name" value="Gfo/Idh/MocA-like_OxRdtase_N"/>
</dbReference>
<comment type="caution">
    <text evidence="2">The sequence shown here is derived from an EMBL/GenBank/DDBJ whole genome shotgun (WGS) entry which is preliminary data.</text>
</comment>
<dbReference type="SUPFAM" id="SSF51735">
    <property type="entry name" value="NAD(P)-binding Rossmann-fold domains"/>
    <property type="match status" value="1"/>
</dbReference>
<evidence type="ECO:0000259" key="1">
    <source>
        <dbReference type="Pfam" id="PF01408"/>
    </source>
</evidence>
<proteinExistence type="predicted"/>
<dbReference type="InterPro" id="IPR051450">
    <property type="entry name" value="Gfo/Idh/MocA_Oxidoreductases"/>
</dbReference>
<dbReference type="AlphaFoldDB" id="A0A2T6FRG6"/>
<dbReference type="SUPFAM" id="SSF55347">
    <property type="entry name" value="Glyceraldehyde-3-phosphate dehydrogenase-like, C-terminal domain"/>
    <property type="match status" value="1"/>
</dbReference>
<feature type="domain" description="Gfo/Idh/MocA-like oxidoreductase N-terminal" evidence="1">
    <location>
        <begin position="6"/>
        <end position="121"/>
    </location>
</feature>
<dbReference type="Pfam" id="PF01408">
    <property type="entry name" value="GFO_IDH_MocA"/>
    <property type="match status" value="1"/>
</dbReference>
<sequence length="330" mass="37882">MLMKTRVAVIGAGNMGLHHVRNYYYQPNVDLIGVVDQNELRLNQVIAKYPIKGFLDYKDLFPLVDAVSIATPTSTHYAIACDFLSHGKHVLLEKPITQEIEQAKKLIEVAENKHSILAIGHIERFNPVMLELENVLRNQKPVFIDIHRESPFDPRIFDADVVLDLMIHDIDLIFFLLKENIKLISVYGISVHSDKNDLVNAQFLSESGILINVTTSRATEQKIRQWRLVLPSQMIEADLLERKLHITRRTLMETSFYEDRPDIKYKQEQLTEKVLVANFEPLQMELNDFIQAIQIGIPPKVGGQEGLKALEVIKEIEIKIRNRASTNNTR</sequence>
<dbReference type="Proteomes" id="UP000244184">
    <property type="component" value="Unassembled WGS sequence"/>
</dbReference>
<evidence type="ECO:0000313" key="2">
    <source>
        <dbReference type="EMBL" id="PUA34487.1"/>
    </source>
</evidence>
<reference evidence="2 3" key="1">
    <citation type="submission" date="2018-03" db="EMBL/GenBank/DDBJ databases">
        <title>Genome sequence of Paenibacillus elgii strain AC13 an antimicrobial compound producing bacteria.</title>
        <authorList>
            <person name="Kurokawa A.S."/>
            <person name="Araujo J.F."/>
            <person name="Costa R.A."/>
            <person name="Ortega D.B."/>
            <person name="Pires A.S."/>
            <person name="Pappas G.J.Jr."/>
            <person name="Franco O.L."/>
            <person name="Barreto C."/>
            <person name="Magalhaes B.S."/>
            <person name="Kruger R.H."/>
        </authorList>
    </citation>
    <scope>NUCLEOTIDE SEQUENCE [LARGE SCALE GENOMIC DNA]</scope>
    <source>
        <strain evidence="2 3">AC13</strain>
    </source>
</reference>
<gene>
    <name evidence="2" type="ORF">C8Z91_35205</name>
</gene>
<dbReference type="Gene3D" id="3.40.50.720">
    <property type="entry name" value="NAD(P)-binding Rossmann-like Domain"/>
    <property type="match status" value="1"/>
</dbReference>
<name>A0A2T6FRG6_9BACL</name>
<dbReference type="PANTHER" id="PTHR43377">
    <property type="entry name" value="BILIVERDIN REDUCTASE A"/>
    <property type="match status" value="1"/>
</dbReference>
<dbReference type="InterPro" id="IPR036291">
    <property type="entry name" value="NAD(P)-bd_dom_sf"/>
</dbReference>
<dbReference type="PANTHER" id="PTHR43377:SF1">
    <property type="entry name" value="BILIVERDIN REDUCTASE A"/>
    <property type="match status" value="1"/>
</dbReference>
<dbReference type="GO" id="GO:0000166">
    <property type="term" value="F:nucleotide binding"/>
    <property type="evidence" value="ECO:0007669"/>
    <property type="project" value="InterPro"/>
</dbReference>
<accession>A0A2T6FRG6</accession>